<dbReference type="InterPro" id="IPR051320">
    <property type="entry name" value="Viral_Replic_Matur_Polypro"/>
</dbReference>
<dbReference type="OrthoDB" id="437338at2759"/>
<proteinExistence type="predicted"/>
<dbReference type="SUPFAM" id="SSF56672">
    <property type="entry name" value="DNA/RNA polymerases"/>
    <property type="match status" value="1"/>
</dbReference>
<dbReference type="PaxDb" id="4097-A0A1S3Y7E7"/>
<gene>
    <name evidence="2" type="primary">LOC107773259</name>
</gene>
<name>A0A1S3Y7E7_TOBAC</name>
<evidence type="ECO:0000313" key="2">
    <source>
        <dbReference type="RefSeq" id="XP_016448191.1"/>
    </source>
</evidence>
<dbReference type="InterPro" id="IPR043502">
    <property type="entry name" value="DNA/RNA_pol_sf"/>
</dbReference>
<dbReference type="STRING" id="4097.A0A1S3Y7E7"/>
<evidence type="ECO:0000256" key="1">
    <source>
        <dbReference type="SAM" id="MobiDB-lite"/>
    </source>
</evidence>
<dbReference type="AlphaFoldDB" id="A0A1S3Y7E7"/>
<dbReference type="Gene3D" id="3.30.70.270">
    <property type="match status" value="2"/>
</dbReference>
<reference evidence="2" key="1">
    <citation type="submission" date="2025-08" db="UniProtKB">
        <authorList>
            <consortium name="RefSeq"/>
        </authorList>
    </citation>
    <scope>IDENTIFICATION</scope>
</reference>
<sequence>MSEWWGLAHFHTFPVRLEVESSDAIITGLVLVCHRDASILFDLGSIYSYVSSYFASQLIVHRDSLNALVYVSTPMGDSIIVDRFYRSQEEHEQYLRVVLQTLRDSRLCTMFSNCEFWWDSVAILGHVVSTEGIKLDPKKNEAVQNWPRPTSAREILSFLYLAGYYRRYLESKESEKNEGPAAANSISSNATVLTA</sequence>
<feature type="compositionally biased region" description="Polar residues" evidence="1">
    <location>
        <begin position="184"/>
        <end position="195"/>
    </location>
</feature>
<dbReference type="InterPro" id="IPR043128">
    <property type="entry name" value="Rev_trsase/Diguanyl_cyclase"/>
</dbReference>
<dbReference type="PANTHER" id="PTHR33064">
    <property type="entry name" value="POL PROTEIN"/>
    <property type="match status" value="1"/>
</dbReference>
<feature type="region of interest" description="Disordered" evidence="1">
    <location>
        <begin position="176"/>
        <end position="195"/>
    </location>
</feature>
<dbReference type="PANTHER" id="PTHR33064:SF37">
    <property type="entry name" value="RIBONUCLEASE H"/>
    <property type="match status" value="1"/>
</dbReference>
<dbReference type="Pfam" id="PF08284">
    <property type="entry name" value="RVP_2"/>
    <property type="match status" value="1"/>
</dbReference>
<accession>A0A1S3Y7E7</accession>
<protein>
    <submittedName>
        <fullName evidence="2">Uncharacterized protein</fullName>
    </submittedName>
</protein>
<organism evidence="2">
    <name type="scientific">Nicotiana tabacum</name>
    <name type="common">Common tobacco</name>
    <dbReference type="NCBI Taxonomy" id="4097"/>
    <lineage>
        <taxon>Eukaryota</taxon>
        <taxon>Viridiplantae</taxon>
        <taxon>Streptophyta</taxon>
        <taxon>Embryophyta</taxon>
        <taxon>Tracheophyta</taxon>
        <taxon>Spermatophyta</taxon>
        <taxon>Magnoliopsida</taxon>
        <taxon>eudicotyledons</taxon>
        <taxon>Gunneridae</taxon>
        <taxon>Pentapetalae</taxon>
        <taxon>asterids</taxon>
        <taxon>lamiids</taxon>
        <taxon>Solanales</taxon>
        <taxon>Solanaceae</taxon>
        <taxon>Nicotianoideae</taxon>
        <taxon>Nicotianeae</taxon>
        <taxon>Nicotiana</taxon>
    </lineage>
</organism>
<dbReference type="RefSeq" id="XP_016448191.1">
    <property type="nucleotide sequence ID" value="XM_016592705.1"/>
</dbReference>
<dbReference type="KEGG" id="nta:107773259"/>